<evidence type="ECO:0000256" key="1">
    <source>
        <dbReference type="SAM" id="MobiDB-lite"/>
    </source>
</evidence>
<reference evidence="2" key="2">
    <citation type="journal article" date="2014" name="BMC Genomics">
        <title>A genomic perspective to assessing quality of mass-reared SIT flies used in Mediterranean fruit fly (Ceratitis capitata) eradication in California.</title>
        <authorList>
            <person name="Calla B."/>
            <person name="Hall B."/>
            <person name="Hou S."/>
            <person name="Geib S.M."/>
        </authorList>
    </citation>
    <scope>NUCLEOTIDE SEQUENCE</scope>
</reference>
<feature type="region of interest" description="Disordered" evidence="1">
    <location>
        <begin position="129"/>
        <end position="148"/>
    </location>
</feature>
<dbReference type="AlphaFoldDB" id="W8B693"/>
<feature type="region of interest" description="Disordered" evidence="1">
    <location>
        <begin position="24"/>
        <end position="67"/>
    </location>
</feature>
<sequence>MGQIKSEKVDPLLRIQEEIKEVVRREEEHRQLITGSSPMSPGEYNDDDNDAAKTQIHDNDSSNSLSISPIPQTLLTNCDVSLNAQSLAHSENSINSKESIDEDSGISASPSPINGVSAATTYIAPTKPNKEQRYIGPNCYTNTPEPPRQTMIASTVPITPSVINRQRLFAFNPANKGVMQRFIASRGKIQLNNNNGTTNKMFLNTKAAVALLNTDATRGPMTSNTPTPTVSLTSPLHKMLTPEMHTPPIAIQNVTMTPPHIERDAEGRVIRRGYVPAEVKIQKEIKDLQAREHELKKRNKFRQSTSDLLEAMENGNEDTDDEDSEVEHCLGPRQLRSAKSISEISYSTQLNNNSSSPRATPSPDFEIRKNGFGTMRPAMSLAQLCDLPPEEAPSSHRLIVEWENRIQMNAARNGNAAVANEE</sequence>
<feature type="region of interest" description="Disordered" evidence="1">
    <location>
        <begin position="91"/>
        <end position="112"/>
    </location>
</feature>
<dbReference type="EMBL" id="GAMC01009870">
    <property type="protein sequence ID" value="JAB96685.1"/>
    <property type="molecule type" value="mRNA"/>
</dbReference>
<reference evidence="2" key="1">
    <citation type="submission" date="2013-07" db="EMBL/GenBank/DDBJ databases">
        <authorList>
            <person name="Geib S."/>
        </authorList>
    </citation>
    <scope>NUCLEOTIDE SEQUENCE</scope>
</reference>
<organism evidence="2">
    <name type="scientific">Ceratitis capitata</name>
    <name type="common">Mediterranean fruit fly</name>
    <name type="synonym">Tephritis capitata</name>
    <dbReference type="NCBI Taxonomy" id="7213"/>
    <lineage>
        <taxon>Eukaryota</taxon>
        <taxon>Metazoa</taxon>
        <taxon>Ecdysozoa</taxon>
        <taxon>Arthropoda</taxon>
        <taxon>Hexapoda</taxon>
        <taxon>Insecta</taxon>
        <taxon>Pterygota</taxon>
        <taxon>Neoptera</taxon>
        <taxon>Endopterygota</taxon>
        <taxon>Diptera</taxon>
        <taxon>Brachycera</taxon>
        <taxon>Muscomorpha</taxon>
        <taxon>Tephritoidea</taxon>
        <taxon>Tephritidae</taxon>
        <taxon>Ceratitis</taxon>
        <taxon>Ceratitis</taxon>
    </lineage>
</organism>
<name>W8B693_CERCA</name>
<evidence type="ECO:0000313" key="2">
    <source>
        <dbReference type="EMBL" id="JAB96685.1"/>
    </source>
</evidence>
<evidence type="ECO:0008006" key="3">
    <source>
        <dbReference type="Google" id="ProtNLM"/>
    </source>
</evidence>
<protein>
    <recommendedName>
        <fullName evidence="3">A-kinase anchor protein 2 C-terminal domain-containing protein</fullName>
    </recommendedName>
</protein>
<proteinExistence type="evidence at transcript level"/>
<dbReference type="OrthoDB" id="6512841at2759"/>
<accession>W8B693</accession>